<dbReference type="PROSITE" id="PS50110">
    <property type="entry name" value="RESPONSE_REGULATORY"/>
    <property type="match status" value="1"/>
</dbReference>
<feature type="modified residue" description="4-aspartylphosphate" evidence="1">
    <location>
        <position position="62"/>
    </location>
</feature>
<dbReference type="RefSeq" id="WP_115403896.1">
    <property type="nucleotide sequence ID" value="NZ_QPKV01000006.1"/>
</dbReference>
<evidence type="ECO:0000256" key="1">
    <source>
        <dbReference type="PROSITE-ProRule" id="PRU00169"/>
    </source>
</evidence>
<feature type="domain" description="HTH LytTR-type" evidence="3">
    <location>
        <begin position="149"/>
        <end position="216"/>
    </location>
</feature>
<dbReference type="SMART" id="SM00850">
    <property type="entry name" value="LytTR"/>
    <property type="match status" value="1"/>
</dbReference>
<dbReference type="InterPro" id="IPR007492">
    <property type="entry name" value="LytTR_DNA-bd_dom"/>
</dbReference>
<evidence type="ECO:0000259" key="3">
    <source>
        <dbReference type="PROSITE" id="PS50930"/>
    </source>
</evidence>
<gene>
    <name evidence="4" type="ORF">DU508_16505</name>
</gene>
<dbReference type="OrthoDB" id="9787344at2"/>
<dbReference type="Proteomes" id="UP000253961">
    <property type="component" value="Unassembled WGS sequence"/>
</dbReference>
<dbReference type="EMBL" id="QPKV01000006">
    <property type="protein sequence ID" value="RDC55860.1"/>
    <property type="molecule type" value="Genomic_DNA"/>
</dbReference>
<dbReference type="Gene3D" id="3.40.50.2300">
    <property type="match status" value="1"/>
</dbReference>
<dbReference type="PANTHER" id="PTHR37299:SF1">
    <property type="entry name" value="STAGE 0 SPORULATION PROTEIN A HOMOLOG"/>
    <property type="match status" value="1"/>
</dbReference>
<proteinExistence type="predicted"/>
<feature type="domain" description="Response regulatory" evidence="2">
    <location>
        <begin position="4"/>
        <end position="123"/>
    </location>
</feature>
<dbReference type="SMART" id="SM00448">
    <property type="entry name" value="REC"/>
    <property type="match status" value="1"/>
</dbReference>
<sequence length="261" mass="30509">MNFNCIAIDDDLSSLETLSDYVYSLGNYHMLKTFTDPVNAMNFLQQETDELEGRKVDIIFLDVEMPRMSGLELFGLIRSKAHYIIFTTAHLQYALDAFEIRADAFLLKPFSIAKFAQTLNTLPSLQPKKNTQHHSREEEFFFIKSKNEKSKLVKIRFDEIIAIESIQNYISIYTKTKTVVALLTLTKIKEILNKRENFMQIHRSFIISRDYIDEVENSLIRMQNNLMLTVGENYRLELYDFIRDKTIKTGKSSLNFLNTIN</sequence>
<dbReference type="PANTHER" id="PTHR37299">
    <property type="entry name" value="TRANSCRIPTIONAL REGULATOR-RELATED"/>
    <property type="match status" value="1"/>
</dbReference>
<dbReference type="Pfam" id="PF04397">
    <property type="entry name" value="LytTR"/>
    <property type="match status" value="1"/>
</dbReference>
<comment type="caution">
    <text evidence="4">The sequence shown here is derived from an EMBL/GenBank/DDBJ whole genome shotgun (WGS) entry which is preliminary data.</text>
</comment>
<dbReference type="SUPFAM" id="SSF52172">
    <property type="entry name" value="CheY-like"/>
    <property type="match status" value="1"/>
</dbReference>
<evidence type="ECO:0000259" key="2">
    <source>
        <dbReference type="PROSITE" id="PS50110"/>
    </source>
</evidence>
<organism evidence="4 5">
    <name type="scientific">Pedobacter chinensis</name>
    <dbReference type="NCBI Taxonomy" id="2282421"/>
    <lineage>
        <taxon>Bacteria</taxon>
        <taxon>Pseudomonadati</taxon>
        <taxon>Bacteroidota</taxon>
        <taxon>Sphingobacteriia</taxon>
        <taxon>Sphingobacteriales</taxon>
        <taxon>Sphingobacteriaceae</taxon>
        <taxon>Pedobacter</taxon>
    </lineage>
</organism>
<evidence type="ECO:0000313" key="4">
    <source>
        <dbReference type="EMBL" id="RDC55860.1"/>
    </source>
</evidence>
<dbReference type="GO" id="GO:0003677">
    <property type="term" value="F:DNA binding"/>
    <property type="evidence" value="ECO:0007669"/>
    <property type="project" value="UniProtKB-KW"/>
</dbReference>
<reference evidence="4 5" key="1">
    <citation type="submission" date="2018-07" db="EMBL/GenBank/DDBJ databases">
        <title>Pedobacter sp. nov., isolated from soil.</title>
        <authorList>
            <person name="Zhou L.Y."/>
            <person name="Du Z.J."/>
        </authorList>
    </citation>
    <scope>NUCLEOTIDE SEQUENCE [LARGE SCALE GENOMIC DNA]</scope>
    <source>
        <strain evidence="4 5">JDX94</strain>
    </source>
</reference>
<accession>A0A369PUC4</accession>
<dbReference type="InterPro" id="IPR011006">
    <property type="entry name" value="CheY-like_superfamily"/>
</dbReference>
<keyword evidence="4" id="KW-0238">DNA-binding</keyword>
<name>A0A369PUC4_9SPHI</name>
<dbReference type="AlphaFoldDB" id="A0A369PUC4"/>
<evidence type="ECO:0000313" key="5">
    <source>
        <dbReference type="Proteomes" id="UP000253961"/>
    </source>
</evidence>
<dbReference type="Gene3D" id="2.40.50.1020">
    <property type="entry name" value="LytTr DNA-binding domain"/>
    <property type="match status" value="1"/>
</dbReference>
<keyword evidence="1" id="KW-0597">Phosphoprotein</keyword>
<dbReference type="InterPro" id="IPR046947">
    <property type="entry name" value="LytR-like"/>
</dbReference>
<dbReference type="PROSITE" id="PS50930">
    <property type="entry name" value="HTH_LYTTR"/>
    <property type="match status" value="1"/>
</dbReference>
<dbReference type="InterPro" id="IPR001789">
    <property type="entry name" value="Sig_transdc_resp-reg_receiver"/>
</dbReference>
<protein>
    <submittedName>
        <fullName evidence="4">DNA-binding response regulator</fullName>
    </submittedName>
</protein>
<keyword evidence="5" id="KW-1185">Reference proteome</keyword>
<dbReference type="GO" id="GO:0000156">
    <property type="term" value="F:phosphorelay response regulator activity"/>
    <property type="evidence" value="ECO:0007669"/>
    <property type="project" value="InterPro"/>
</dbReference>
<dbReference type="Pfam" id="PF00072">
    <property type="entry name" value="Response_reg"/>
    <property type="match status" value="1"/>
</dbReference>